<sequence length="291" mass="32800">MEGWYTGNEYCFRGRGDPEEPSAKGKKDDGQQESGEYVGPEPGEPGHATEKMRHPRRRKKRSPGSRRRGRRDAREKRERLLLDIETLEKEIQDTNLKEAIDKNYDILKNVLQQHQEYIKEKKMRKLRRDANDYAAEEEQAAKEKKGDRQRENGEDAGPMAEEPGMRNGENTGSEKEEEEEPKEADEEEEGVTGYEAGWKADGEGVRILQPCHAPEGACLDKNPQYSSDIAGTTDPVDTWRGCKAMTALHGVLRAGDGPGFVALRGSGRSTSGMSCRMTNGKLFVHEQRHLQ</sequence>
<dbReference type="AlphaFoldDB" id="A0AAV7TI00"/>
<evidence type="ECO:0000313" key="3">
    <source>
        <dbReference type="Proteomes" id="UP001066276"/>
    </source>
</evidence>
<evidence type="ECO:0000256" key="1">
    <source>
        <dbReference type="SAM" id="MobiDB-lite"/>
    </source>
</evidence>
<evidence type="ECO:0000313" key="2">
    <source>
        <dbReference type="EMBL" id="KAJ1176045.1"/>
    </source>
</evidence>
<feature type="compositionally biased region" description="Basic and acidic residues" evidence="1">
    <location>
        <begin position="139"/>
        <end position="153"/>
    </location>
</feature>
<accession>A0AAV7TI00</accession>
<organism evidence="2 3">
    <name type="scientific">Pleurodeles waltl</name>
    <name type="common">Iberian ribbed newt</name>
    <dbReference type="NCBI Taxonomy" id="8319"/>
    <lineage>
        <taxon>Eukaryota</taxon>
        <taxon>Metazoa</taxon>
        <taxon>Chordata</taxon>
        <taxon>Craniata</taxon>
        <taxon>Vertebrata</taxon>
        <taxon>Euteleostomi</taxon>
        <taxon>Amphibia</taxon>
        <taxon>Batrachia</taxon>
        <taxon>Caudata</taxon>
        <taxon>Salamandroidea</taxon>
        <taxon>Salamandridae</taxon>
        <taxon>Pleurodelinae</taxon>
        <taxon>Pleurodeles</taxon>
    </lineage>
</organism>
<dbReference type="Proteomes" id="UP001066276">
    <property type="component" value="Chromosome 3_2"/>
</dbReference>
<protein>
    <submittedName>
        <fullName evidence="2">Uncharacterized protein</fullName>
    </submittedName>
</protein>
<feature type="compositionally biased region" description="Acidic residues" evidence="1">
    <location>
        <begin position="175"/>
        <end position="190"/>
    </location>
</feature>
<comment type="caution">
    <text evidence="2">The sequence shown here is derived from an EMBL/GenBank/DDBJ whole genome shotgun (WGS) entry which is preliminary data.</text>
</comment>
<feature type="compositionally biased region" description="Basic and acidic residues" evidence="1">
    <location>
        <begin position="12"/>
        <end position="30"/>
    </location>
</feature>
<name>A0AAV7TI00_PLEWA</name>
<feature type="compositionally biased region" description="Basic residues" evidence="1">
    <location>
        <begin position="53"/>
        <end position="71"/>
    </location>
</feature>
<reference evidence="2" key="1">
    <citation type="journal article" date="2022" name="bioRxiv">
        <title>Sequencing and chromosome-scale assembly of the giantPleurodeles waltlgenome.</title>
        <authorList>
            <person name="Brown T."/>
            <person name="Elewa A."/>
            <person name="Iarovenko S."/>
            <person name="Subramanian E."/>
            <person name="Araus A.J."/>
            <person name="Petzold A."/>
            <person name="Susuki M."/>
            <person name="Suzuki K.-i.T."/>
            <person name="Hayashi T."/>
            <person name="Toyoda A."/>
            <person name="Oliveira C."/>
            <person name="Osipova E."/>
            <person name="Leigh N.D."/>
            <person name="Simon A."/>
            <person name="Yun M.H."/>
        </authorList>
    </citation>
    <scope>NUCLEOTIDE SEQUENCE</scope>
    <source>
        <strain evidence="2">20211129_DDA</strain>
        <tissue evidence="2">Liver</tissue>
    </source>
</reference>
<feature type="region of interest" description="Disordered" evidence="1">
    <location>
        <begin position="117"/>
        <end position="192"/>
    </location>
</feature>
<keyword evidence="3" id="KW-1185">Reference proteome</keyword>
<feature type="region of interest" description="Disordered" evidence="1">
    <location>
        <begin position="1"/>
        <end position="79"/>
    </location>
</feature>
<dbReference type="EMBL" id="JANPWB010000006">
    <property type="protein sequence ID" value="KAJ1176045.1"/>
    <property type="molecule type" value="Genomic_DNA"/>
</dbReference>
<proteinExistence type="predicted"/>
<gene>
    <name evidence="2" type="ORF">NDU88_001329</name>
</gene>